<reference evidence="8 9" key="1">
    <citation type="submission" date="2024-03" db="EMBL/GenBank/DDBJ databases">
        <title>Aureococcus anophagefferens CCMP1851 and Kratosvirus quantuckense: Draft genome of a second virus-susceptible host strain in the model system.</title>
        <authorList>
            <person name="Chase E."/>
            <person name="Truchon A.R."/>
            <person name="Schepens W."/>
            <person name="Wilhelm S.W."/>
        </authorList>
    </citation>
    <scope>NUCLEOTIDE SEQUENCE [LARGE SCALE GENOMIC DNA]</scope>
    <source>
        <strain evidence="8 9">CCMP1851</strain>
    </source>
</reference>
<dbReference type="EMBL" id="JBBJCI010000142">
    <property type="protein sequence ID" value="KAK7242482.1"/>
    <property type="molecule type" value="Genomic_DNA"/>
</dbReference>
<evidence type="ECO:0000256" key="3">
    <source>
        <dbReference type="ARBA" id="ARBA00022776"/>
    </source>
</evidence>
<keyword evidence="3" id="KW-0498">Mitosis</keyword>
<keyword evidence="6" id="KW-0131">Cell cycle</keyword>
<dbReference type="InterPro" id="IPR019734">
    <property type="entry name" value="TPR_rpt"/>
</dbReference>
<evidence type="ECO:0000256" key="7">
    <source>
        <dbReference type="PROSITE-ProRule" id="PRU00339"/>
    </source>
</evidence>
<dbReference type="Gene3D" id="1.25.40.10">
    <property type="entry name" value="Tetratricopeptide repeat domain"/>
    <property type="match status" value="1"/>
</dbReference>
<dbReference type="Pfam" id="PF13424">
    <property type="entry name" value="TPR_12"/>
    <property type="match status" value="1"/>
</dbReference>
<feature type="repeat" description="TPR" evidence="7">
    <location>
        <begin position="485"/>
        <end position="518"/>
    </location>
</feature>
<organism evidence="8 9">
    <name type="scientific">Aureococcus anophagefferens</name>
    <name type="common">Harmful bloom alga</name>
    <dbReference type="NCBI Taxonomy" id="44056"/>
    <lineage>
        <taxon>Eukaryota</taxon>
        <taxon>Sar</taxon>
        <taxon>Stramenopiles</taxon>
        <taxon>Ochrophyta</taxon>
        <taxon>Pelagophyceae</taxon>
        <taxon>Pelagomonadales</taxon>
        <taxon>Pelagomonadaceae</taxon>
        <taxon>Aureococcus</taxon>
    </lineage>
</organism>
<evidence type="ECO:0000313" key="8">
    <source>
        <dbReference type="EMBL" id="KAK7242482.1"/>
    </source>
</evidence>
<proteinExistence type="predicted"/>
<evidence type="ECO:0000256" key="6">
    <source>
        <dbReference type="ARBA" id="ARBA00023306"/>
    </source>
</evidence>
<dbReference type="PANTHER" id="PTHR12558:SF9">
    <property type="entry name" value="CELL DIVISION CYCLE PROTEIN 16 HOMOLOG"/>
    <property type="match status" value="1"/>
</dbReference>
<dbReference type="Proteomes" id="UP001363151">
    <property type="component" value="Unassembled WGS sequence"/>
</dbReference>
<evidence type="ECO:0000256" key="4">
    <source>
        <dbReference type="ARBA" id="ARBA00022786"/>
    </source>
</evidence>
<evidence type="ECO:0000256" key="1">
    <source>
        <dbReference type="ARBA" id="ARBA00022618"/>
    </source>
</evidence>
<feature type="repeat" description="TPR" evidence="7">
    <location>
        <begin position="339"/>
        <end position="372"/>
    </location>
</feature>
<dbReference type="SUPFAM" id="SSF48452">
    <property type="entry name" value="TPR-like"/>
    <property type="match status" value="2"/>
</dbReference>
<dbReference type="InterPro" id="IPR011990">
    <property type="entry name" value="TPR-like_helical_dom_sf"/>
</dbReference>
<comment type="caution">
    <text evidence="8">The sequence shown here is derived from an EMBL/GenBank/DDBJ whole genome shotgun (WGS) entry which is preliminary data.</text>
</comment>
<accession>A0ABR1G2Q3</accession>
<dbReference type="SMART" id="SM00028">
    <property type="entry name" value="TPR"/>
    <property type="match status" value="6"/>
</dbReference>
<keyword evidence="4" id="KW-0833">Ubl conjugation pathway</keyword>
<dbReference type="PROSITE" id="PS50005">
    <property type="entry name" value="TPR"/>
    <property type="match status" value="2"/>
</dbReference>
<evidence type="ECO:0000256" key="5">
    <source>
        <dbReference type="ARBA" id="ARBA00022803"/>
    </source>
</evidence>
<evidence type="ECO:0000313" key="9">
    <source>
        <dbReference type="Proteomes" id="UP001363151"/>
    </source>
</evidence>
<name>A0ABR1G2Q3_AURAN</name>
<sequence length="613" mass="66781">MQGSAPAPIDTTPQSARLRKLRATVENALRNEMATTAVWYADKLVTLSRGNVEDVLLLARSFYASGDHARAARALETRKAYGSARQPAAQFERGVTAASAAPELRARLLAARCLAKCGRHADCVATLEPALSAVEAFDSGELAGPPAPPAEGAGDVDDDDGGIDLAAAACTVAGVAYEALENRSRAVAWLVRALRLDATCSEALTFLVERRLLSAVEEKRLLGELRAALTGDDDAWIAAVYGARLCVHDAEQSVEERFGGLERVHGLGENAEVLCARAEHSYYQHDCRGAHALARRVYGADPYDFACVPVYLASMVELGLKHELFYCAHELVRAYPKHAASWFAVGCYYLLVGKNDAAQRYFHKSAKLAPRFAPAWIGFGNAFAAQDESEQAMAAYRSASRLFQGSHVPLMFIGMEYLRTNNLPLAKHFLRGARKLCGSDPMVLNELGVVELRQGLYADAEQTFSDVLVLFERLPDRSPLKSACESSVFNLAQTYRKMKRFDDAARYFELALALKPGDAAIRGALGVTLHALGGAHVHKAVECYHTALAMRPDDTFCSEMLSRALRDVAEMGELFPEDPGKEKAHVAERALFYSALKLDDADDDGAMEEEKDN</sequence>
<keyword evidence="1" id="KW-0132">Cell division</keyword>
<keyword evidence="9" id="KW-1185">Reference proteome</keyword>
<protein>
    <submittedName>
        <fullName evidence="8">Anaphase-promoting complex subunit</fullName>
    </submittedName>
</protein>
<keyword evidence="2" id="KW-0677">Repeat</keyword>
<evidence type="ECO:0000256" key="2">
    <source>
        <dbReference type="ARBA" id="ARBA00022737"/>
    </source>
</evidence>
<keyword evidence="5 7" id="KW-0802">TPR repeat</keyword>
<gene>
    <name evidence="8" type="ORF">SO694_00017144</name>
</gene>
<dbReference type="PANTHER" id="PTHR12558">
    <property type="entry name" value="CELL DIVISION CYCLE 16,23,27"/>
    <property type="match status" value="1"/>
</dbReference>